<evidence type="ECO:0008006" key="3">
    <source>
        <dbReference type="Google" id="ProtNLM"/>
    </source>
</evidence>
<comment type="caution">
    <text evidence="1">The sequence shown here is derived from an EMBL/GenBank/DDBJ whole genome shotgun (WGS) entry which is preliminary data.</text>
</comment>
<dbReference type="GeneID" id="66684483"/>
<dbReference type="EMBL" id="LZTJ01000012">
    <property type="protein sequence ID" value="OBP76563.1"/>
    <property type="molecule type" value="Genomic_DNA"/>
</dbReference>
<organism evidence="1 2">
    <name type="scientific">Rhizobium loti</name>
    <name type="common">Mesorhizobium loti</name>
    <dbReference type="NCBI Taxonomy" id="381"/>
    <lineage>
        <taxon>Bacteria</taxon>
        <taxon>Pseudomonadati</taxon>
        <taxon>Pseudomonadota</taxon>
        <taxon>Alphaproteobacteria</taxon>
        <taxon>Hyphomicrobiales</taxon>
        <taxon>Phyllobacteriaceae</taxon>
        <taxon>Mesorhizobium</taxon>
    </lineage>
</organism>
<dbReference type="OrthoDB" id="9148269at2"/>
<sequence length="343" mass="38702">MAAENQHYVPKFVLRQFLSDKKREQVSVFDKHTEKTFVTSIKNMMAERRFNDFTFDDEWIASFEPIACAAEDQVLPSYRKVLKDRRLDNSPEQKAALAMMLAFQLLRTKATRDQWQAIEEALVKKVEESGGKMQDVRGWEDWQPMTEDRLKREHLLSIQGSIGDYAQIIAAKDFVLAEPAPGRSFYLGDNPVCLANALDFGPRGNLGLAVQGIEIYMPLASDLMLCAFCPSIIEGLRETHKRTKDARQAEAVSRLMKGQLSAVGMRQFLDAAKATARPVEELLSAAADGHPVSSNDDNMDYYNSLQTSFAYRYVVCQQADFALARSFNSDNPALKRGRRVQVA</sequence>
<evidence type="ECO:0000313" key="1">
    <source>
        <dbReference type="EMBL" id="OBP76563.1"/>
    </source>
</evidence>
<gene>
    <name evidence="1" type="ORF">BAE39_10625</name>
</gene>
<dbReference type="RefSeq" id="WP_032929974.1">
    <property type="nucleotide sequence ID" value="NZ_LZTH01000045.1"/>
</dbReference>
<dbReference type="AlphaFoldDB" id="A0A1A5J6Z9"/>
<dbReference type="Pfam" id="PF14022">
    <property type="entry name" value="DUF4238"/>
    <property type="match status" value="1"/>
</dbReference>
<name>A0A1A5J6Z9_RHILI</name>
<dbReference type="Proteomes" id="UP000093748">
    <property type="component" value="Unassembled WGS sequence"/>
</dbReference>
<reference evidence="2" key="1">
    <citation type="submission" date="2016-06" db="EMBL/GenBank/DDBJ databases">
        <title>NZP2037 Pacbio-Illumina hybrid assembly.</title>
        <authorList>
            <person name="Ramsay J.P."/>
        </authorList>
    </citation>
    <scope>NUCLEOTIDE SEQUENCE [LARGE SCALE GENOMIC DNA]</scope>
    <source>
        <strain evidence="2">R7ANS::ICEMlSym2042</strain>
    </source>
</reference>
<accession>A0A1A5J6Z9</accession>
<evidence type="ECO:0000313" key="2">
    <source>
        <dbReference type="Proteomes" id="UP000093748"/>
    </source>
</evidence>
<dbReference type="InterPro" id="IPR025332">
    <property type="entry name" value="DUF4238"/>
</dbReference>
<protein>
    <recommendedName>
        <fullName evidence="3">DUF4238 domain-containing protein</fullName>
    </recommendedName>
</protein>
<proteinExistence type="predicted"/>